<evidence type="ECO:0000256" key="5">
    <source>
        <dbReference type="ARBA" id="ARBA00022963"/>
    </source>
</evidence>
<dbReference type="PANTHER" id="PTHR18896">
    <property type="entry name" value="PHOSPHOLIPASE D"/>
    <property type="match status" value="1"/>
</dbReference>
<dbReference type="GO" id="GO:0035556">
    <property type="term" value="P:intracellular signal transduction"/>
    <property type="evidence" value="ECO:0007669"/>
    <property type="project" value="InterPro"/>
</dbReference>
<dbReference type="CDD" id="cd01254">
    <property type="entry name" value="PH_PLD"/>
    <property type="match status" value="1"/>
</dbReference>
<evidence type="ECO:0000313" key="10">
    <source>
        <dbReference type="EMBL" id="KAH3663586.1"/>
    </source>
</evidence>
<feature type="domain" description="PLD phosphodiesterase" evidence="9">
    <location>
        <begin position="674"/>
        <end position="701"/>
    </location>
</feature>
<dbReference type="InterPro" id="IPR025202">
    <property type="entry name" value="PLD-like_dom"/>
</dbReference>
<evidence type="ECO:0000256" key="1">
    <source>
        <dbReference type="ARBA" id="ARBA00000798"/>
    </source>
</evidence>
<evidence type="ECO:0000256" key="6">
    <source>
        <dbReference type="ARBA" id="ARBA00023098"/>
    </source>
</evidence>
<dbReference type="GO" id="GO:0009395">
    <property type="term" value="P:phospholipid catabolic process"/>
    <property type="evidence" value="ECO:0007669"/>
    <property type="project" value="TreeGrafter"/>
</dbReference>
<feature type="compositionally biased region" description="Polar residues" evidence="8">
    <location>
        <begin position="1290"/>
        <end position="1299"/>
    </location>
</feature>
<feature type="compositionally biased region" description="Acidic residues" evidence="8">
    <location>
        <begin position="488"/>
        <end position="501"/>
    </location>
</feature>
<protein>
    <recommendedName>
        <fullName evidence="7">Phospholipase</fullName>
        <ecNumber evidence="7">3.1.4.4</ecNumber>
    </recommendedName>
</protein>
<dbReference type="PROSITE" id="PS50035">
    <property type="entry name" value="PLD"/>
    <property type="match status" value="2"/>
</dbReference>
<dbReference type="GO" id="GO:0006654">
    <property type="term" value="P:phosphatidic acid biosynthetic process"/>
    <property type="evidence" value="ECO:0007669"/>
    <property type="project" value="InterPro"/>
</dbReference>
<dbReference type="SUPFAM" id="SSF56024">
    <property type="entry name" value="Phospholipase D/nuclease"/>
    <property type="match status" value="2"/>
</dbReference>
<gene>
    <name evidence="10" type="ORF">OGAPHI_004987</name>
</gene>
<comment type="caution">
    <text evidence="10">The sequence shown here is derived from an EMBL/GenBank/DDBJ whole genome shotgun (WGS) entry which is preliminary data.</text>
</comment>
<keyword evidence="5 7" id="KW-0442">Lipid degradation</keyword>
<dbReference type="Pfam" id="PF00614">
    <property type="entry name" value="PLDc"/>
    <property type="match status" value="1"/>
</dbReference>
<dbReference type="Gene3D" id="3.30.870.10">
    <property type="entry name" value="Endonuclease Chain A"/>
    <property type="match status" value="2"/>
</dbReference>
<dbReference type="CDD" id="cd09141">
    <property type="entry name" value="PLDc_vPLD1_2_yPLD_like_2"/>
    <property type="match status" value="1"/>
</dbReference>
<comment type="catalytic activity">
    <reaction evidence="1 7">
        <text>a 1,2-diacyl-sn-glycero-3-phosphocholine + H2O = a 1,2-diacyl-sn-glycero-3-phosphate + choline + H(+)</text>
        <dbReference type="Rhea" id="RHEA:14445"/>
        <dbReference type="ChEBI" id="CHEBI:15354"/>
        <dbReference type="ChEBI" id="CHEBI:15377"/>
        <dbReference type="ChEBI" id="CHEBI:15378"/>
        <dbReference type="ChEBI" id="CHEBI:57643"/>
        <dbReference type="ChEBI" id="CHEBI:58608"/>
        <dbReference type="EC" id="3.1.4.4"/>
    </reaction>
</comment>
<evidence type="ECO:0000256" key="3">
    <source>
        <dbReference type="ARBA" id="ARBA00022737"/>
    </source>
</evidence>
<dbReference type="GeneID" id="70236951"/>
<feature type="compositionally biased region" description="Basic and acidic residues" evidence="8">
    <location>
        <begin position="1276"/>
        <end position="1289"/>
    </location>
</feature>
<accession>A0A9P8T2E8</accession>
<evidence type="ECO:0000256" key="8">
    <source>
        <dbReference type="SAM" id="MobiDB-lite"/>
    </source>
</evidence>
<evidence type="ECO:0000256" key="2">
    <source>
        <dbReference type="ARBA" id="ARBA00008664"/>
    </source>
</evidence>
<dbReference type="PIRSF" id="PIRSF009376">
    <property type="entry name" value="Phospholipase_D_euk"/>
    <property type="match status" value="1"/>
</dbReference>
<organism evidence="10 11">
    <name type="scientific">Ogataea philodendri</name>
    <dbReference type="NCBI Taxonomy" id="1378263"/>
    <lineage>
        <taxon>Eukaryota</taxon>
        <taxon>Fungi</taxon>
        <taxon>Dikarya</taxon>
        <taxon>Ascomycota</taxon>
        <taxon>Saccharomycotina</taxon>
        <taxon>Pichiomycetes</taxon>
        <taxon>Pichiales</taxon>
        <taxon>Pichiaceae</taxon>
        <taxon>Ogataea</taxon>
    </lineage>
</organism>
<reference evidence="10" key="2">
    <citation type="submission" date="2021-01" db="EMBL/GenBank/DDBJ databases">
        <authorList>
            <person name="Schikora-Tamarit M.A."/>
        </authorList>
    </citation>
    <scope>NUCLEOTIDE SEQUENCE</scope>
    <source>
        <strain evidence="10">CBS6075</strain>
    </source>
</reference>
<dbReference type="InterPro" id="IPR015679">
    <property type="entry name" value="PLipase_D_fam"/>
</dbReference>
<keyword evidence="3" id="KW-0677">Repeat</keyword>
<dbReference type="SMART" id="SM00155">
    <property type="entry name" value="PLDc"/>
    <property type="match status" value="2"/>
</dbReference>
<dbReference type="OrthoDB" id="14911at2759"/>
<feature type="domain" description="PLD phosphodiesterase" evidence="9">
    <location>
        <begin position="984"/>
        <end position="1011"/>
    </location>
</feature>
<dbReference type="EC" id="3.1.4.4" evidence="7"/>
<dbReference type="GO" id="GO:0004630">
    <property type="term" value="F:phospholipase D activity"/>
    <property type="evidence" value="ECO:0007669"/>
    <property type="project" value="UniProtKB-UniRule"/>
</dbReference>
<dbReference type="InterPro" id="IPR016555">
    <property type="entry name" value="PLipase_D_euk"/>
</dbReference>
<keyword evidence="6" id="KW-0443">Lipid metabolism</keyword>
<dbReference type="EMBL" id="JAEUBE010000366">
    <property type="protein sequence ID" value="KAH3663586.1"/>
    <property type="molecule type" value="Genomic_DNA"/>
</dbReference>
<dbReference type="InterPro" id="IPR001736">
    <property type="entry name" value="PLipase_D/transphosphatidylase"/>
</dbReference>
<dbReference type="RefSeq" id="XP_046059922.1">
    <property type="nucleotide sequence ID" value="XM_046206123.1"/>
</dbReference>
<proteinExistence type="inferred from homology"/>
<evidence type="ECO:0000256" key="7">
    <source>
        <dbReference type="PIRNR" id="PIRNR009376"/>
    </source>
</evidence>
<dbReference type="Pfam" id="PF13091">
    <property type="entry name" value="PLDc_2"/>
    <property type="match status" value="1"/>
</dbReference>
<reference evidence="10" key="1">
    <citation type="journal article" date="2021" name="Open Biol.">
        <title>Shared evolutionary footprints suggest mitochondrial oxidative damage underlies multiple complex I losses in fungi.</title>
        <authorList>
            <person name="Schikora-Tamarit M.A."/>
            <person name="Marcet-Houben M."/>
            <person name="Nosek J."/>
            <person name="Gabaldon T."/>
        </authorList>
    </citation>
    <scope>NUCLEOTIDE SEQUENCE</scope>
    <source>
        <strain evidence="10">CBS6075</strain>
    </source>
</reference>
<dbReference type="Proteomes" id="UP000769157">
    <property type="component" value="Unassembled WGS sequence"/>
</dbReference>
<feature type="region of interest" description="Disordered" evidence="8">
    <location>
        <begin position="1276"/>
        <end position="1315"/>
    </location>
</feature>
<keyword evidence="4 7" id="KW-0378">Hydrolase</keyword>
<feature type="region of interest" description="Disordered" evidence="8">
    <location>
        <begin position="483"/>
        <end position="505"/>
    </location>
</feature>
<evidence type="ECO:0000256" key="4">
    <source>
        <dbReference type="ARBA" id="ARBA00022801"/>
    </source>
</evidence>
<dbReference type="FunFam" id="3.30.870.10:FF:000011">
    <property type="entry name" value="Phospholipase"/>
    <property type="match status" value="1"/>
</dbReference>
<feature type="compositionally biased region" description="Basic and acidic residues" evidence="8">
    <location>
        <begin position="18"/>
        <end position="56"/>
    </location>
</feature>
<sequence>MASVKSLDPLSPTAVEQLGERNRQIEASDEEHKSYDAHREVSPQKYSGKENGREDSPLPSPDEVPSTPEIPTDARLNSLQASRKSGRLSIFPFIGTHAEQNGGLNSPEEKEPFQRKLLKGLKRVTTRGESGRPPSGVPHEQIDLSHELQMKSDLKTKWLIDANISGFPVALIISTHFTSDEHGTKRVPILLQMLSLVLSDVTSNPHTKKRRFKISLDYAMGNKNLRWSLEKSSRDLAILHNKLRLMLLQENVLQKGHKEFELPKFPKYKNQAPYSKIIQGAHRLETNASSLLSASHHQDETGMTPYSLSSSSSSNDEVDINSLHSGRSSLRLHRFFKRKNTDILTNEHFREAMQEYLNNLIRTLNLRFQANKLFQFFEISPIGMLLSYETGRKRKEGYLLIKTTAKAQGWRVGHLKARELKAMVERHIGKWFIVGHSYIMYVADINSTTPLDVFMVDSSFKFTLSGFGDTPITLQNLPDFVKQQQQRDDDDDDDDDDDGLLEDSSPVSKSYLSLTLENSERKLSVVGKSANQMKKWCLAIHEMAKETIWSRPHRFKSFAPVRDNVFAKWFVDARDYMWAVSSAIEMAKDVVYIHDWWLSPELYLRRPANGNQEWRLDRLLKRKAEQGIKIFVIVYRNVANTVQTDSLWTKHSLLDLHPNVYVLRSPNQLMQNVYFWAHHEKLVIIDHTVCFVGGIDLCYGRYDTPDHSIIDDAPYAFDSQVPSNPIGGGNAFNYQIFPGKDYSNPRERDFSDLNQPLEDIINRQTTPRMPWHDVHMLTCGHIARDLSRHFVQRWNYLLRQKRPSRLTPLLVPPRDFTDKEVEDLGLKGTCEVQVLRSSCFWSLGLQEPEQSIQNAYLRLIETSEHFIHIENQFFVSSHEHDGVIVKNQIGDALVERITRAHANKETWKAVIVIPLMPGFKSQVDSKEGSSIRVIMQCQYMSISMGETSIFARLRRAGIRPEEYIQFFSLRKWGYIGKNKMLTTEQLYIHAKTMIVDDRIAIIGSANINERSMRGTRDSEICTIIRDKEMVDTFMDGKPYKAAKFAHTLRMRLMREHLGVDVDLYELVERRFAQIEKFAASLEGSHAATTKTGDVVLSAMVELGARYVLNIPSGTPRFKSILTAPRSAREELTKKMTSSFTREEDDALTDDLDRIPFVHSFNYRAGEENIGIREKKAFSTDSRVTDKTHRNEVNGFGPDHLQSPVHINSQARNTQLLKDWANYSSSDTQQLLPCMEDVLDFLSDDDKNIPIDVLNHERWDMLKRLHYLQKLVNKGKHESEMVSSSPKEESGNFSSGTENVISPDETELKSPRFPTSSLSDADIEDFSTNALPQVSQTFVDPYSFEDPLDIDFYEGLFLPQALRNTLIYQMVFHVQPDDAVQTWSDYKMFQELKDAFMVHQKTTRGGLSTADAYNSVTEDSSEKGGVDFHDDSIVANGTLEVSAGEQPPSSAETAEARAEVIRNAMRRSKIAQYERYTRPGGSHAYNGAKASTLMGLPGIYDYETSEKLLKLITGNLVIFPTRWLKKEVESSNWFYTADKLPPVQIYN</sequence>
<feature type="region of interest" description="Disordered" evidence="8">
    <location>
        <begin position="1"/>
        <end position="72"/>
    </location>
</feature>
<evidence type="ECO:0000259" key="9">
    <source>
        <dbReference type="PROSITE" id="PS50035"/>
    </source>
</evidence>
<dbReference type="CDD" id="cd09138">
    <property type="entry name" value="PLDc_vPLD1_2_yPLD_like_1"/>
    <property type="match status" value="1"/>
</dbReference>
<evidence type="ECO:0000313" key="11">
    <source>
        <dbReference type="Proteomes" id="UP000769157"/>
    </source>
</evidence>
<dbReference type="PANTHER" id="PTHR18896:SF76">
    <property type="entry name" value="PHOSPHOLIPASE"/>
    <property type="match status" value="1"/>
</dbReference>
<name>A0A9P8T2E8_9ASCO</name>
<keyword evidence="11" id="KW-1185">Reference proteome</keyword>
<comment type="similarity">
    <text evidence="2 7">Belongs to the phospholipase D family.</text>
</comment>